<dbReference type="GO" id="GO:0016491">
    <property type="term" value="F:oxidoreductase activity"/>
    <property type="evidence" value="ECO:0007669"/>
    <property type="project" value="UniProtKB-KW"/>
</dbReference>
<dbReference type="Proteomes" id="UP001279642">
    <property type="component" value="Unassembled WGS sequence"/>
</dbReference>
<name>A0ABU5EIC0_9PROT</name>
<keyword evidence="4" id="KW-1185">Reference proteome</keyword>
<evidence type="ECO:0000259" key="2">
    <source>
        <dbReference type="Pfam" id="PF01266"/>
    </source>
</evidence>
<proteinExistence type="predicted"/>
<dbReference type="PANTHER" id="PTHR13847:SF287">
    <property type="entry name" value="FAD-DEPENDENT OXIDOREDUCTASE DOMAIN-CONTAINING PROTEIN 1"/>
    <property type="match status" value="1"/>
</dbReference>
<dbReference type="InterPro" id="IPR006076">
    <property type="entry name" value="FAD-dep_OxRdtase"/>
</dbReference>
<dbReference type="InterPro" id="IPR036188">
    <property type="entry name" value="FAD/NAD-bd_sf"/>
</dbReference>
<evidence type="ECO:0000313" key="3">
    <source>
        <dbReference type="EMBL" id="MDY0885870.1"/>
    </source>
</evidence>
<gene>
    <name evidence="3" type="ORF">SMD27_23745</name>
</gene>
<dbReference type="EC" id="1.-.-.-" evidence="3"/>
<evidence type="ECO:0000313" key="4">
    <source>
        <dbReference type="Proteomes" id="UP001279642"/>
    </source>
</evidence>
<dbReference type="Pfam" id="PF01266">
    <property type="entry name" value="DAO"/>
    <property type="match status" value="1"/>
</dbReference>
<feature type="domain" description="FAD dependent oxidoreductase" evidence="2">
    <location>
        <begin position="5"/>
        <end position="360"/>
    </location>
</feature>
<sequence length="391" mass="42444">MQQSDVVIIGGGVIGSSAAYFLASQPGFQGSITVIEKDPTYNEAATPRSAGGIRQQYSTPENILISQFGAAFIKAAGDHLAVDGEAPDLQFHENGYLFLATEAGKTVLTANQQLQRQLGAATELLDPAQLQQKFPWLNTSDLAAGSFGPVNEGWLDPYSLLQAFRRKARSLGVNYIKDEVVGLDHSGRQVTGVKLHSGATISCGMVLTCAGIQAAHIAGLAGIDLPVRPRKRYIYVFDCRDKIARVPLTIDPNGVWFRPEGANFISGVSPAEDEDPDSTDFELDYRLYEDLIWPTLANRVPAFEAIKLVRAWAGHYDYNTMDQNVIIGRAPQIDNMIIASGFSGHGLQQSPAIGRALSELVTFGSYQTLDLSRLGYDRLLNGQLIQEANVV</sequence>
<organism evidence="3 4">
    <name type="scientific">Dongia soli</name>
    <dbReference type="NCBI Taxonomy" id="600628"/>
    <lineage>
        <taxon>Bacteria</taxon>
        <taxon>Pseudomonadati</taxon>
        <taxon>Pseudomonadota</taxon>
        <taxon>Alphaproteobacteria</taxon>
        <taxon>Rhodospirillales</taxon>
        <taxon>Dongiaceae</taxon>
        <taxon>Dongia</taxon>
    </lineage>
</organism>
<dbReference type="RefSeq" id="WP_320510941.1">
    <property type="nucleotide sequence ID" value="NZ_JAXCLW010000015.1"/>
</dbReference>
<dbReference type="SUPFAM" id="SSF51905">
    <property type="entry name" value="FAD/NAD(P)-binding domain"/>
    <property type="match status" value="1"/>
</dbReference>
<dbReference type="EMBL" id="JAXCLW010000015">
    <property type="protein sequence ID" value="MDY0885870.1"/>
    <property type="molecule type" value="Genomic_DNA"/>
</dbReference>
<evidence type="ECO:0000256" key="1">
    <source>
        <dbReference type="ARBA" id="ARBA00023002"/>
    </source>
</evidence>
<dbReference type="Gene3D" id="3.30.9.10">
    <property type="entry name" value="D-Amino Acid Oxidase, subunit A, domain 2"/>
    <property type="match status" value="1"/>
</dbReference>
<keyword evidence="1 3" id="KW-0560">Oxidoreductase</keyword>
<protein>
    <submittedName>
        <fullName evidence="3">FAD-binding oxidoreductase</fullName>
        <ecNumber evidence="3">1.-.-.-</ecNumber>
    </submittedName>
</protein>
<dbReference type="PANTHER" id="PTHR13847">
    <property type="entry name" value="SARCOSINE DEHYDROGENASE-RELATED"/>
    <property type="match status" value="1"/>
</dbReference>
<accession>A0ABU5EIC0</accession>
<dbReference type="Gene3D" id="3.50.50.60">
    <property type="entry name" value="FAD/NAD(P)-binding domain"/>
    <property type="match status" value="1"/>
</dbReference>
<reference evidence="3 4" key="1">
    <citation type="journal article" date="2016" name="Antonie Van Leeuwenhoek">
        <title>Dongia soli sp. nov., isolated from soil from Dokdo, Korea.</title>
        <authorList>
            <person name="Kim D.U."/>
            <person name="Lee H."/>
            <person name="Kim H."/>
            <person name="Kim S.G."/>
            <person name="Ka J.O."/>
        </authorList>
    </citation>
    <scope>NUCLEOTIDE SEQUENCE [LARGE SCALE GENOMIC DNA]</scope>
    <source>
        <strain evidence="3 4">D78</strain>
    </source>
</reference>
<comment type="caution">
    <text evidence="3">The sequence shown here is derived from an EMBL/GenBank/DDBJ whole genome shotgun (WGS) entry which is preliminary data.</text>
</comment>